<dbReference type="SUPFAM" id="SSF54534">
    <property type="entry name" value="FKBP-like"/>
    <property type="match status" value="1"/>
</dbReference>
<evidence type="ECO:0000256" key="7">
    <source>
        <dbReference type="SAM" id="SignalP"/>
    </source>
</evidence>
<evidence type="ECO:0000256" key="2">
    <source>
        <dbReference type="ARBA" id="ARBA00013194"/>
    </source>
</evidence>
<protein>
    <recommendedName>
        <fullName evidence="2">peptidylprolyl isomerase</fullName>
        <ecNumber evidence="2">5.2.1.8</ecNumber>
    </recommendedName>
</protein>
<accession>A0A7C7DBB1</accession>
<comment type="caution">
    <text evidence="9">The sequence shown here is derived from an EMBL/GenBank/DDBJ whole genome shotgun (WGS) entry which is preliminary data.</text>
</comment>
<dbReference type="Pfam" id="PF13624">
    <property type="entry name" value="SurA_N_3"/>
    <property type="match status" value="1"/>
</dbReference>
<keyword evidence="4 6" id="KW-0697">Rotamase</keyword>
<evidence type="ECO:0000256" key="1">
    <source>
        <dbReference type="ARBA" id="ARBA00000971"/>
    </source>
</evidence>
<dbReference type="Gene3D" id="3.10.50.40">
    <property type="match status" value="1"/>
</dbReference>
<keyword evidence="3 7" id="KW-0732">Signal</keyword>
<dbReference type="PROSITE" id="PS50198">
    <property type="entry name" value="PPIC_PPIASE_2"/>
    <property type="match status" value="1"/>
</dbReference>
<dbReference type="Gene3D" id="1.10.8.1040">
    <property type="match status" value="1"/>
</dbReference>
<dbReference type="GO" id="GO:0003755">
    <property type="term" value="F:peptidyl-prolyl cis-trans isomerase activity"/>
    <property type="evidence" value="ECO:0007669"/>
    <property type="project" value="UniProtKB-KW"/>
</dbReference>
<dbReference type="Pfam" id="PF00639">
    <property type="entry name" value="Rotamase"/>
    <property type="match status" value="1"/>
</dbReference>
<dbReference type="EC" id="5.2.1.8" evidence="2"/>
<dbReference type="InterPro" id="IPR023058">
    <property type="entry name" value="PPIase_PpiC_CS"/>
</dbReference>
<proteinExistence type="predicted"/>
<dbReference type="InterPro" id="IPR046357">
    <property type="entry name" value="PPIase_dom_sf"/>
</dbReference>
<gene>
    <name evidence="9" type="ORF">GX523_15180</name>
</gene>
<evidence type="ECO:0000256" key="5">
    <source>
        <dbReference type="ARBA" id="ARBA00023235"/>
    </source>
</evidence>
<feature type="chain" id="PRO_5039276597" description="peptidylprolyl isomerase" evidence="7">
    <location>
        <begin position="21"/>
        <end position="316"/>
    </location>
</feature>
<evidence type="ECO:0000313" key="9">
    <source>
        <dbReference type="EMBL" id="HHY28057.1"/>
    </source>
</evidence>
<organism evidence="9 10">
    <name type="scientific">Desulfitobacterium dehalogenans</name>
    <dbReference type="NCBI Taxonomy" id="36854"/>
    <lineage>
        <taxon>Bacteria</taxon>
        <taxon>Bacillati</taxon>
        <taxon>Bacillota</taxon>
        <taxon>Clostridia</taxon>
        <taxon>Eubacteriales</taxon>
        <taxon>Desulfitobacteriaceae</taxon>
        <taxon>Desulfitobacterium</taxon>
    </lineage>
</organism>
<evidence type="ECO:0000256" key="6">
    <source>
        <dbReference type="PROSITE-ProRule" id="PRU00278"/>
    </source>
</evidence>
<comment type="catalytic activity">
    <reaction evidence="1">
        <text>[protein]-peptidylproline (omega=180) = [protein]-peptidylproline (omega=0)</text>
        <dbReference type="Rhea" id="RHEA:16237"/>
        <dbReference type="Rhea" id="RHEA-COMP:10747"/>
        <dbReference type="Rhea" id="RHEA-COMP:10748"/>
        <dbReference type="ChEBI" id="CHEBI:83833"/>
        <dbReference type="ChEBI" id="CHEBI:83834"/>
        <dbReference type="EC" id="5.2.1.8"/>
    </reaction>
</comment>
<name>A0A7C7DBB1_9FIRM</name>
<dbReference type="InterPro" id="IPR050245">
    <property type="entry name" value="PrsA_foldase"/>
</dbReference>
<evidence type="ECO:0000256" key="3">
    <source>
        <dbReference type="ARBA" id="ARBA00022729"/>
    </source>
</evidence>
<dbReference type="InterPro" id="IPR027304">
    <property type="entry name" value="Trigger_fact/SurA_dom_sf"/>
</dbReference>
<dbReference type="PROSITE" id="PS01096">
    <property type="entry name" value="PPIC_PPIASE_1"/>
    <property type="match status" value="1"/>
</dbReference>
<evidence type="ECO:0000256" key="4">
    <source>
        <dbReference type="ARBA" id="ARBA00023110"/>
    </source>
</evidence>
<reference evidence="9 10" key="1">
    <citation type="journal article" date="2020" name="Biotechnol. Biofuels">
        <title>New insights from the biogas microbiome by comprehensive genome-resolved metagenomics of nearly 1600 species originating from multiple anaerobic digesters.</title>
        <authorList>
            <person name="Campanaro S."/>
            <person name="Treu L."/>
            <person name="Rodriguez-R L.M."/>
            <person name="Kovalovszki A."/>
            <person name="Ziels R.M."/>
            <person name="Maus I."/>
            <person name="Zhu X."/>
            <person name="Kougias P.G."/>
            <person name="Basile A."/>
            <person name="Luo G."/>
            <person name="Schluter A."/>
            <person name="Konstantinidis K.T."/>
            <person name="Angelidaki I."/>
        </authorList>
    </citation>
    <scope>NUCLEOTIDE SEQUENCE [LARGE SCALE GENOMIC DNA]</scope>
    <source>
        <strain evidence="9">AS05jafATM_4</strain>
    </source>
</reference>
<dbReference type="SUPFAM" id="SSF109998">
    <property type="entry name" value="Triger factor/SurA peptide-binding domain-like"/>
    <property type="match status" value="1"/>
</dbReference>
<feature type="domain" description="PpiC" evidence="8">
    <location>
        <begin position="171"/>
        <end position="262"/>
    </location>
</feature>
<dbReference type="PANTHER" id="PTHR47245">
    <property type="entry name" value="PEPTIDYLPROLYL ISOMERASE"/>
    <property type="match status" value="1"/>
</dbReference>
<keyword evidence="5 6" id="KW-0413">Isomerase</keyword>
<dbReference type="Proteomes" id="UP000553059">
    <property type="component" value="Unassembled WGS sequence"/>
</dbReference>
<dbReference type="EMBL" id="DUTF01000332">
    <property type="protein sequence ID" value="HHY28057.1"/>
    <property type="molecule type" value="Genomic_DNA"/>
</dbReference>
<dbReference type="InterPro" id="IPR000297">
    <property type="entry name" value="PPIase_PpiC"/>
</dbReference>
<evidence type="ECO:0000259" key="8">
    <source>
        <dbReference type="PROSITE" id="PS50198"/>
    </source>
</evidence>
<dbReference type="AlphaFoldDB" id="A0A7C7DBB1"/>
<dbReference type="PANTHER" id="PTHR47245:SF1">
    <property type="entry name" value="FOLDASE PROTEIN PRSA"/>
    <property type="match status" value="1"/>
</dbReference>
<evidence type="ECO:0000313" key="10">
    <source>
        <dbReference type="Proteomes" id="UP000553059"/>
    </source>
</evidence>
<dbReference type="PROSITE" id="PS51257">
    <property type="entry name" value="PROKAR_LIPOPROTEIN"/>
    <property type="match status" value="1"/>
</dbReference>
<feature type="signal peptide" evidence="7">
    <location>
        <begin position="1"/>
        <end position="20"/>
    </location>
</feature>
<sequence>MRSFRNGIIAALLVSTLVLAGCSSAGGNQWVAKVNGETITEQDFAARVSNVQKTYEGMGMDFSTEQGKEALEEVKSQILEAMIASRLVIQEAQRLNLDPNDPSILEQEKNIIQMVGDETQYQEWLKQQAMTEDEVRNYFALSAEITKDVTVTKEQEKTFFDNNQELYGGKGEEVQARHILVPTEDEAKAIIKQLDGGADFAELAKEKSTDTGSQSSGGYLGSFGKGRMVPEFEAVAFAQEVGTYTKTPVKSEFGYHIILVEDHKAATKADYEAVKDQVAEDALADAKAQKFESYFSELRTKAEANIEYSEKYKPAS</sequence>